<gene>
    <name evidence="2" type="ORF">QR90_12695</name>
</gene>
<dbReference type="AlphaFoldDB" id="A0A0A7KI15"/>
<dbReference type="HOGENOM" id="CLU_088172_0_0_0"/>
<evidence type="ECO:0000313" key="3">
    <source>
        <dbReference type="Proteomes" id="UP000030634"/>
    </source>
</evidence>
<reference evidence="3" key="1">
    <citation type="submission" date="2014-11" db="EMBL/GenBank/DDBJ databases">
        <title>Hymenobacter sp. DG25B genome submission.</title>
        <authorList>
            <person name="Jung H.-Y."/>
            <person name="Kim M.K."/>
            <person name="Srinivasan S."/>
            <person name="Lim S."/>
        </authorList>
    </citation>
    <scope>NUCLEOTIDE SEQUENCE [LARGE SCALE GENOMIC DNA]</scope>
    <source>
        <strain evidence="3">DY59</strain>
    </source>
</reference>
<keyword evidence="1" id="KW-0732">Signal</keyword>
<dbReference type="Proteomes" id="UP000030634">
    <property type="component" value="Chromosome"/>
</dbReference>
<evidence type="ECO:0000256" key="1">
    <source>
        <dbReference type="SAM" id="SignalP"/>
    </source>
</evidence>
<feature type="signal peptide" evidence="1">
    <location>
        <begin position="1"/>
        <end position="17"/>
    </location>
</feature>
<evidence type="ECO:0000313" key="2">
    <source>
        <dbReference type="EMBL" id="AIZ45745.1"/>
    </source>
</evidence>
<protein>
    <submittedName>
        <fullName evidence="2">Uncharacterized protein</fullName>
    </submittedName>
</protein>
<sequence length="275" mass="29287">MKPLLRALALGVGPVVAAAGFAMVQGRGVPAQQLALVPAKLACTQPPVFKPGYQAGENYVVPQGKGFKFRAESWLEADLCSAGTLKIMADGELAGDEEPQLTVVLDGAVVAAPAFNGERTVSVSIPKSGRLFLGYFNDYYLADVRVATLRDVEFTAPTCGGFRSVVVPKETGGVWNDVAHVATLVRAVPMTLTPCAAGTLSMRVIGREGQSAFPELQFQQAGKTLKTFSTSAEFQKMSLTVGAAPLTITLTNPYGETLADRNLNVRRLEFIPRRP</sequence>
<dbReference type="KEGG" id="dsw:QR90_12695"/>
<name>A0A0A7KI15_9DEIO</name>
<accession>A0A0A7KI15</accession>
<dbReference type="STRING" id="1182571.QR90_12695"/>
<feature type="chain" id="PRO_5002029202" evidence="1">
    <location>
        <begin position="18"/>
        <end position="275"/>
    </location>
</feature>
<dbReference type="RefSeq" id="WP_039685043.1">
    <property type="nucleotide sequence ID" value="NZ_CP010028.1"/>
</dbReference>
<proteinExistence type="predicted"/>
<dbReference type="EMBL" id="CP010028">
    <property type="protein sequence ID" value="AIZ45745.1"/>
    <property type="molecule type" value="Genomic_DNA"/>
</dbReference>
<organism evidence="2 3">
    <name type="scientific">Deinococcus radiopugnans</name>
    <dbReference type="NCBI Taxonomy" id="57497"/>
    <lineage>
        <taxon>Bacteria</taxon>
        <taxon>Thermotogati</taxon>
        <taxon>Deinococcota</taxon>
        <taxon>Deinococci</taxon>
        <taxon>Deinococcales</taxon>
        <taxon>Deinococcaceae</taxon>
        <taxon>Deinococcus</taxon>
    </lineage>
</organism>